<evidence type="ECO:0000313" key="1">
    <source>
        <dbReference type="EMBL" id="KAF2028509.1"/>
    </source>
</evidence>
<keyword evidence="2" id="KW-1185">Reference proteome</keyword>
<dbReference type="EMBL" id="ML978212">
    <property type="protein sequence ID" value="KAF2028509.1"/>
    <property type="molecule type" value="Genomic_DNA"/>
</dbReference>
<comment type="caution">
    <text evidence="1">The sequence shown here is derived from an EMBL/GenBank/DDBJ whole genome shotgun (WGS) entry which is preliminary data.</text>
</comment>
<accession>A0A9P4H798</accession>
<organism evidence="1 2">
    <name type="scientific">Setomelanomma holmii</name>
    <dbReference type="NCBI Taxonomy" id="210430"/>
    <lineage>
        <taxon>Eukaryota</taxon>
        <taxon>Fungi</taxon>
        <taxon>Dikarya</taxon>
        <taxon>Ascomycota</taxon>
        <taxon>Pezizomycotina</taxon>
        <taxon>Dothideomycetes</taxon>
        <taxon>Pleosporomycetidae</taxon>
        <taxon>Pleosporales</taxon>
        <taxon>Pleosporineae</taxon>
        <taxon>Phaeosphaeriaceae</taxon>
        <taxon>Setomelanomma</taxon>
    </lineage>
</organism>
<evidence type="ECO:0000313" key="2">
    <source>
        <dbReference type="Proteomes" id="UP000799777"/>
    </source>
</evidence>
<proteinExistence type="predicted"/>
<reference evidence="1" key="1">
    <citation type="journal article" date="2020" name="Stud. Mycol.">
        <title>101 Dothideomycetes genomes: a test case for predicting lifestyles and emergence of pathogens.</title>
        <authorList>
            <person name="Haridas S."/>
            <person name="Albert R."/>
            <person name="Binder M."/>
            <person name="Bloem J."/>
            <person name="Labutti K."/>
            <person name="Salamov A."/>
            <person name="Andreopoulos B."/>
            <person name="Baker S."/>
            <person name="Barry K."/>
            <person name="Bills G."/>
            <person name="Bluhm B."/>
            <person name="Cannon C."/>
            <person name="Castanera R."/>
            <person name="Culley D."/>
            <person name="Daum C."/>
            <person name="Ezra D."/>
            <person name="Gonzalez J."/>
            <person name="Henrissat B."/>
            <person name="Kuo A."/>
            <person name="Liang C."/>
            <person name="Lipzen A."/>
            <person name="Lutzoni F."/>
            <person name="Magnuson J."/>
            <person name="Mondo S."/>
            <person name="Nolan M."/>
            <person name="Ohm R."/>
            <person name="Pangilinan J."/>
            <person name="Park H.-J."/>
            <person name="Ramirez L."/>
            <person name="Alfaro M."/>
            <person name="Sun H."/>
            <person name="Tritt A."/>
            <person name="Yoshinaga Y."/>
            <person name="Zwiers L.-H."/>
            <person name="Turgeon B."/>
            <person name="Goodwin S."/>
            <person name="Spatafora J."/>
            <person name="Crous P."/>
            <person name="Grigoriev I."/>
        </authorList>
    </citation>
    <scope>NUCLEOTIDE SEQUENCE</scope>
    <source>
        <strain evidence="1">CBS 110217</strain>
    </source>
</reference>
<name>A0A9P4H798_9PLEO</name>
<sequence>MAESREAACEDGSRLSHNYRTVYHACVVRLLQDHGAKLDVYDSKQDPKEGLEEYLEELRVKWEASQTTSAYEMSLSVILVMCRPNRAHGTKRRIQTLPFGHSSRVASENILRLVEKDPVKLDDAASAGIKEGRRPVGVRAAKEAAMKNFYGAGNVRSELVAKYRSC</sequence>
<gene>
    <name evidence="1" type="ORF">EK21DRAFT_90636</name>
</gene>
<dbReference type="AlphaFoldDB" id="A0A9P4H798"/>
<protein>
    <submittedName>
        <fullName evidence="1">Uncharacterized protein</fullName>
    </submittedName>
</protein>
<dbReference type="Proteomes" id="UP000799777">
    <property type="component" value="Unassembled WGS sequence"/>
</dbReference>